<comment type="caution">
    <text evidence="2">The sequence shown here is derived from an EMBL/GenBank/DDBJ whole genome shotgun (WGS) entry which is preliminary data.</text>
</comment>
<name>A0AAV8UJB4_9RHOD</name>
<proteinExistence type="predicted"/>
<accession>A0AAV8UJB4</accession>
<evidence type="ECO:0000256" key="1">
    <source>
        <dbReference type="SAM" id="MobiDB-lite"/>
    </source>
</evidence>
<dbReference type="AlphaFoldDB" id="A0AAV8UJB4"/>
<feature type="region of interest" description="Disordered" evidence="1">
    <location>
        <begin position="88"/>
        <end position="115"/>
    </location>
</feature>
<evidence type="ECO:0000313" key="3">
    <source>
        <dbReference type="Proteomes" id="UP001157974"/>
    </source>
</evidence>
<organism evidence="2 3">
    <name type="scientific">Rhodosorus marinus</name>
    <dbReference type="NCBI Taxonomy" id="101924"/>
    <lineage>
        <taxon>Eukaryota</taxon>
        <taxon>Rhodophyta</taxon>
        <taxon>Stylonematophyceae</taxon>
        <taxon>Stylonematales</taxon>
        <taxon>Stylonemataceae</taxon>
        <taxon>Rhodosorus</taxon>
    </lineage>
</organism>
<gene>
    <name evidence="2" type="ORF">NDN08_007288</name>
</gene>
<dbReference type="Proteomes" id="UP001157974">
    <property type="component" value="Unassembled WGS sequence"/>
</dbReference>
<evidence type="ECO:0008006" key="4">
    <source>
        <dbReference type="Google" id="ProtNLM"/>
    </source>
</evidence>
<keyword evidence="3" id="KW-1185">Reference proteome</keyword>
<dbReference type="Gene3D" id="2.60.120.260">
    <property type="entry name" value="Galactose-binding domain-like"/>
    <property type="match status" value="1"/>
</dbReference>
<sequence>MYRLHCFLRGRINMIIESGQTFYAAKNGNSQPVPNTVWRSTELDFRIEKAGFYTVRLERDDNGEPTVQDNGVFLHLCTIHRSDNVPRSIGTDGFKPPRERTLWTPPPRPSGGSEKFINPSFEEATSANKFGWTIEQSHRFRADMPLHDHRALELESGSIVTQKVKLVKGVDYNFRCYLTEEGSLGLSVVRLDTLVAENNDEHVQSIGYGNWGYKQVTFKAIGTQHNFTAVANGATPTIIDYCTLYKAI</sequence>
<evidence type="ECO:0000313" key="2">
    <source>
        <dbReference type="EMBL" id="KAJ8901442.1"/>
    </source>
</evidence>
<reference evidence="2 3" key="1">
    <citation type="journal article" date="2023" name="Nat. Commun.">
        <title>Origin of minicircular mitochondrial genomes in red algae.</title>
        <authorList>
            <person name="Lee Y."/>
            <person name="Cho C.H."/>
            <person name="Lee Y.M."/>
            <person name="Park S.I."/>
            <person name="Yang J.H."/>
            <person name="West J.A."/>
            <person name="Bhattacharya D."/>
            <person name="Yoon H.S."/>
        </authorList>
    </citation>
    <scope>NUCLEOTIDE SEQUENCE [LARGE SCALE GENOMIC DNA]</scope>
    <source>
        <strain evidence="2 3">CCMP1338</strain>
        <tissue evidence="2">Whole cell</tissue>
    </source>
</reference>
<protein>
    <recommendedName>
        <fullName evidence="4">CBM-cenC domain-containing protein</fullName>
    </recommendedName>
</protein>
<dbReference type="EMBL" id="JAMWBK010000011">
    <property type="protein sequence ID" value="KAJ8901442.1"/>
    <property type="molecule type" value="Genomic_DNA"/>
</dbReference>